<proteinExistence type="predicted"/>
<comment type="caution">
    <text evidence="2">The sequence shown here is derived from an EMBL/GenBank/DDBJ whole genome shotgun (WGS) entry which is preliminary data.</text>
</comment>
<dbReference type="OrthoDB" id="194891at2"/>
<organism evidence="2 3">
    <name type="scientific">Roseimicrobium gellanilyticum</name>
    <dbReference type="NCBI Taxonomy" id="748857"/>
    <lineage>
        <taxon>Bacteria</taxon>
        <taxon>Pseudomonadati</taxon>
        <taxon>Verrucomicrobiota</taxon>
        <taxon>Verrucomicrobiia</taxon>
        <taxon>Verrucomicrobiales</taxon>
        <taxon>Verrucomicrobiaceae</taxon>
        <taxon>Roseimicrobium</taxon>
    </lineage>
</organism>
<keyword evidence="3" id="KW-1185">Reference proteome</keyword>
<protein>
    <submittedName>
        <fullName evidence="2">Cell fate (Sporulation/competence/biofilm development) regulator YlbF (YheA/YmcA/DUF963 family)</fullName>
    </submittedName>
</protein>
<dbReference type="SUPFAM" id="SSF158622">
    <property type="entry name" value="YheA/YmcA-like"/>
    <property type="match status" value="1"/>
</dbReference>
<dbReference type="RefSeq" id="WP_113959032.1">
    <property type="nucleotide sequence ID" value="NZ_QNRR01000004.1"/>
</dbReference>
<dbReference type="Pfam" id="PF06133">
    <property type="entry name" value="Com_YlbF"/>
    <property type="match status" value="1"/>
</dbReference>
<feature type="compositionally biased region" description="Gly residues" evidence="1">
    <location>
        <begin position="127"/>
        <end position="136"/>
    </location>
</feature>
<dbReference type="AlphaFoldDB" id="A0A366HQB2"/>
<sequence length="136" mass="14828">MTATAISTIEEHLQNLCEAIANDEDVKAARANAETFLSDEEAVNLYREVATTSHDLERRHRAGEIISDEEVGAYENLQEKADSHPGIQSFQEAQQVLQRIANMVNKHVTKTLEKGRVPTSEEMASSGGCGSGCGCH</sequence>
<name>A0A366HQB2_9BACT</name>
<dbReference type="EMBL" id="QNRR01000004">
    <property type="protein sequence ID" value="RBP44650.1"/>
    <property type="molecule type" value="Genomic_DNA"/>
</dbReference>
<evidence type="ECO:0000313" key="3">
    <source>
        <dbReference type="Proteomes" id="UP000253426"/>
    </source>
</evidence>
<evidence type="ECO:0000256" key="1">
    <source>
        <dbReference type="SAM" id="MobiDB-lite"/>
    </source>
</evidence>
<dbReference type="Proteomes" id="UP000253426">
    <property type="component" value="Unassembled WGS sequence"/>
</dbReference>
<dbReference type="InterPro" id="IPR023378">
    <property type="entry name" value="YheA/YmcA-like_dom_sf"/>
</dbReference>
<gene>
    <name evidence="2" type="ORF">DES53_104472</name>
</gene>
<dbReference type="Gene3D" id="1.20.1500.10">
    <property type="entry name" value="YheA/YmcA-like"/>
    <property type="match status" value="1"/>
</dbReference>
<accession>A0A366HQB2</accession>
<feature type="region of interest" description="Disordered" evidence="1">
    <location>
        <begin position="117"/>
        <end position="136"/>
    </location>
</feature>
<reference evidence="2 3" key="1">
    <citation type="submission" date="2018-06" db="EMBL/GenBank/DDBJ databases">
        <title>Genomic Encyclopedia of Type Strains, Phase IV (KMG-IV): sequencing the most valuable type-strain genomes for metagenomic binning, comparative biology and taxonomic classification.</title>
        <authorList>
            <person name="Goeker M."/>
        </authorList>
    </citation>
    <scope>NUCLEOTIDE SEQUENCE [LARGE SCALE GENOMIC DNA]</scope>
    <source>
        <strain evidence="2 3">DSM 25532</strain>
    </source>
</reference>
<dbReference type="InterPro" id="IPR010368">
    <property type="entry name" value="Com_YlbF"/>
</dbReference>
<evidence type="ECO:0000313" key="2">
    <source>
        <dbReference type="EMBL" id="RBP44650.1"/>
    </source>
</evidence>